<dbReference type="GO" id="GO:0008270">
    <property type="term" value="F:zinc ion binding"/>
    <property type="evidence" value="ECO:0007669"/>
    <property type="project" value="InterPro"/>
</dbReference>
<dbReference type="Proteomes" id="UP000321798">
    <property type="component" value="Unassembled WGS sequence"/>
</dbReference>
<dbReference type="OrthoDB" id="4297752at2"/>
<evidence type="ECO:0000256" key="1">
    <source>
        <dbReference type="SAM" id="MobiDB-lite"/>
    </source>
</evidence>
<accession>A0A512PGI3</accession>
<feature type="region of interest" description="Disordered" evidence="1">
    <location>
        <begin position="74"/>
        <end position="96"/>
    </location>
</feature>
<keyword evidence="3" id="KW-1185">Reference proteome</keyword>
<dbReference type="PRINTS" id="PR00138">
    <property type="entry name" value="MATRIXIN"/>
</dbReference>
<name>A0A512PGI3_9CELL</name>
<evidence type="ECO:0000313" key="3">
    <source>
        <dbReference type="Proteomes" id="UP000321798"/>
    </source>
</evidence>
<comment type="caution">
    <text evidence="2">The sequence shown here is derived from an EMBL/GenBank/DDBJ whole genome shotgun (WGS) entry which is preliminary data.</text>
</comment>
<organism evidence="2 3">
    <name type="scientific">Cellulomonas soli</name>
    <dbReference type="NCBI Taxonomy" id="931535"/>
    <lineage>
        <taxon>Bacteria</taxon>
        <taxon>Bacillati</taxon>
        <taxon>Actinomycetota</taxon>
        <taxon>Actinomycetes</taxon>
        <taxon>Micrococcales</taxon>
        <taxon>Cellulomonadaceae</taxon>
        <taxon>Cellulomonas</taxon>
    </lineage>
</organism>
<dbReference type="AlphaFoldDB" id="A0A512PGI3"/>
<dbReference type="InterPro" id="IPR024079">
    <property type="entry name" value="MetalloPept_cat_dom_sf"/>
</dbReference>
<protein>
    <submittedName>
        <fullName evidence="2">Uncharacterized protein</fullName>
    </submittedName>
</protein>
<dbReference type="SUPFAM" id="SSF55486">
    <property type="entry name" value="Metalloproteases ('zincins'), catalytic domain"/>
    <property type="match status" value="1"/>
</dbReference>
<dbReference type="RefSeq" id="WP_146954086.1">
    <property type="nucleotide sequence ID" value="NZ_BAABBJ010000014.1"/>
</dbReference>
<dbReference type="GO" id="GO:0006508">
    <property type="term" value="P:proteolysis"/>
    <property type="evidence" value="ECO:0007669"/>
    <property type="project" value="InterPro"/>
</dbReference>
<evidence type="ECO:0000313" key="2">
    <source>
        <dbReference type="EMBL" id="GEP70315.1"/>
    </source>
</evidence>
<feature type="compositionally biased region" description="Gly residues" evidence="1">
    <location>
        <begin position="1"/>
        <end position="10"/>
    </location>
</feature>
<dbReference type="InterPro" id="IPR021190">
    <property type="entry name" value="Pept_M10A"/>
</dbReference>
<gene>
    <name evidence="2" type="ORF">CSO01_30300</name>
</gene>
<reference evidence="2 3" key="1">
    <citation type="submission" date="2019-07" db="EMBL/GenBank/DDBJ databases">
        <title>Whole genome shotgun sequence of Cellulomonas soli NBRC 109434.</title>
        <authorList>
            <person name="Hosoyama A."/>
            <person name="Uohara A."/>
            <person name="Ohji S."/>
            <person name="Ichikawa N."/>
        </authorList>
    </citation>
    <scope>NUCLEOTIDE SEQUENCE [LARGE SCALE GENOMIC DNA]</scope>
    <source>
        <strain evidence="2 3">NBRC 109434</strain>
    </source>
</reference>
<proteinExistence type="predicted"/>
<dbReference type="GO" id="GO:0004222">
    <property type="term" value="F:metalloendopeptidase activity"/>
    <property type="evidence" value="ECO:0007669"/>
    <property type="project" value="InterPro"/>
</dbReference>
<sequence>MSDIGPGGGDPRFVWGAGPAAPFAPPAAQPTFLPPHGGPPAPRHGTVRVVVVSVLVGLLLAAFLSWRSGGPWGDPAPTAGREEAEQPLGVPPTVEQPNGSYTFMAVQDDGLTPVAYDPCRPVHYVVRAEGEPAGGRQMITEAFLRLSQTTGLVFVDDGETTETVLAERASFQPDLYGDRWAPVLVAWSDQGEVADLSGDVAGLGGSVPMRFGDGPAVYVTGQVVLDAPAFTQAMAVPGGGPVARAIVLHELAHVVGLGHVDDPAELMYPYAGRADLGAGDLTGLALLGAGACVPQL</sequence>
<dbReference type="Gene3D" id="3.40.390.10">
    <property type="entry name" value="Collagenase (Catalytic Domain)"/>
    <property type="match status" value="1"/>
</dbReference>
<dbReference type="EMBL" id="BKAL01000011">
    <property type="protein sequence ID" value="GEP70315.1"/>
    <property type="molecule type" value="Genomic_DNA"/>
</dbReference>
<feature type="region of interest" description="Disordered" evidence="1">
    <location>
        <begin position="1"/>
        <end position="20"/>
    </location>
</feature>